<dbReference type="PANTHER" id="PTHR30069">
    <property type="entry name" value="TONB-DEPENDENT OUTER MEMBRANE RECEPTOR"/>
    <property type="match status" value="1"/>
</dbReference>
<protein>
    <submittedName>
        <fullName evidence="12">TonB-dependent receptor</fullName>
    </submittedName>
</protein>
<evidence type="ECO:0000256" key="2">
    <source>
        <dbReference type="ARBA" id="ARBA00022448"/>
    </source>
</evidence>
<dbReference type="InterPro" id="IPR012910">
    <property type="entry name" value="Plug_dom"/>
</dbReference>
<dbReference type="AlphaFoldDB" id="A0A937G3W6"/>
<dbReference type="Gene3D" id="2.40.170.20">
    <property type="entry name" value="TonB-dependent receptor, beta-barrel domain"/>
    <property type="match status" value="1"/>
</dbReference>
<proteinExistence type="inferred from homology"/>
<dbReference type="InterPro" id="IPR037066">
    <property type="entry name" value="Plug_dom_sf"/>
</dbReference>
<dbReference type="PANTHER" id="PTHR30069:SF57">
    <property type="entry name" value="TONB-DEPENDENT RECEPTOR"/>
    <property type="match status" value="1"/>
</dbReference>
<keyword evidence="3 8" id="KW-1134">Transmembrane beta strand</keyword>
<dbReference type="GO" id="GO:0009279">
    <property type="term" value="C:cell outer membrane"/>
    <property type="evidence" value="ECO:0007669"/>
    <property type="project" value="UniProtKB-SubCell"/>
</dbReference>
<evidence type="ECO:0000256" key="4">
    <source>
        <dbReference type="ARBA" id="ARBA00022692"/>
    </source>
</evidence>
<dbReference type="Pfam" id="PF13715">
    <property type="entry name" value="CarbopepD_reg_2"/>
    <property type="match status" value="1"/>
</dbReference>
<keyword evidence="13" id="KW-1185">Reference proteome</keyword>
<dbReference type="PROSITE" id="PS52016">
    <property type="entry name" value="TONB_DEPENDENT_REC_3"/>
    <property type="match status" value="1"/>
</dbReference>
<evidence type="ECO:0000256" key="1">
    <source>
        <dbReference type="ARBA" id="ARBA00004571"/>
    </source>
</evidence>
<keyword evidence="4 8" id="KW-0812">Transmembrane</keyword>
<keyword evidence="12" id="KW-0675">Receptor</keyword>
<keyword evidence="2 8" id="KW-0813">Transport</keyword>
<gene>
    <name evidence="12" type="ORF">JMN32_26250</name>
</gene>
<dbReference type="InterPro" id="IPR039426">
    <property type="entry name" value="TonB-dep_rcpt-like"/>
</dbReference>
<comment type="subcellular location">
    <subcellularLocation>
        <location evidence="1 8">Cell outer membrane</location>
        <topology evidence="1 8">Multi-pass membrane protein</topology>
    </subcellularLocation>
</comment>
<dbReference type="GO" id="GO:0044718">
    <property type="term" value="P:siderophore transmembrane transport"/>
    <property type="evidence" value="ECO:0007669"/>
    <property type="project" value="TreeGrafter"/>
</dbReference>
<feature type="domain" description="TonB-dependent receptor plug" evidence="11">
    <location>
        <begin position="120"/>
        <end position="228"/>
    </location>
</feature>
<dbReference type="Pfam" id="PF00593">
    <property type="entry name" value="TonB_dep_Rec_b-barrel"/>
    <property type="match status" value="1"/>
</dbReference>
<evidence type="ECO:0000256" key="5">
    <source>
        <dbReference type="ARBA" id="ARBA00023077"/>
    </source>
</evidence>
<name>A0A937G3W6_9BACT</name>
<sequence>MKRAILLVVIISYNVVCLGQQPATIYGIIKGQAGGIPGATVQIPSTQTGDVANAQGQFRLTDLKPGNYDLEFRSIGYKPLTKTVNVSAGQNLKFNVLLEENSLGLEEVVVTGTMKPTFVKSSPVKVSVVTSEYFNTFTPAAASSVIEGIKLVNGVQEVVACGVCFTNSISINGLPGPYTAVLMDGTPIYGNLASVYGLNGIPSMIIDRFEVIKGPSSTLYGSEAVAGVINIITKDPEGQPLLSIDLMGTSHFESFGNLSVAPSIGKSNGFVGINYAYINDFDDRNYDGFGDMANLDRYSFFTKWNIYRPRNKKFSIAAKYYYEDRRNGVEEFLQDRNYRELRGSDEIYGESIYTHRAELFGTYELPTNANLRIDYSLSQHLQDSYYGSDYYEAEQGIAFANFIWDKQLNKHSILAGITSRYQHYDDNTVATSDSTSTKNNPDNQFIPGIFLQDEWTVSDKVTLLTGGRLDSYTSHGTIFSPRFNAKYKPGKWTTLRANFGTGFRIVNLFTEDHAFITGQRNVEITEELKPEKSFNGNLNFNHVYSIGKSQGTIDFDMYYTYFFNKIIPNYDDPSKIIYANTDGHAITKGVGINITHDFFFPLAVNLGFNMQEATQTEPNAEGEFETTSIEFAPEWSGVITANYTWAQPQINIAYTLRLTGPMALPVVYDVSPDGTPLSSPRPTKSEPYVFHNIQLSKEISNTWSVYGGVQNLFDYIQPISPLTGFNDPNASTGFSPYFDTAYAYAPIHGREFYVGVKWNLSKSN</sequence>
<evidence type="ECO:0000256" key="8">
    <source>
        <dbReference type="PROSITE-ProRule" id="PRU01360"/>
    </source>
</evidence>
<accession>A0A937G3W6</accession>
<dbReference type="Gene3D" id="2.60.40.1120">
    <property type="entry name" value="Carboxypeptidase-like, regulatory domain"/>
    <property type="match status" value="1"/>
</dbReference>
<feature type="domain" description="TonB-dependent receptor-like beta-barrel" evidence="10">
    <location>
        <begin position="274"/>
        <end position="712"/>
    </location>
</feature>
<comment type="caution">
    <text evidence="12">The sequence shown here is derived from an EMBL/GenBank/DDBJ whole genome shotgun (WGS) entry which is preliminary data.</text>
</comment>
<dbReference type="SUPFAM" id="SSF56935">
    <property type="entry name" value="Porins"/>
    <property type="match status" value="1"/>
</dbReference>
<evidence type="ECO:0000313" key="13">
    <source>
        <dbReference type="Proteomes" id="UP000614216"/>
    </source>
</evidence>
<evidence type="ECO:0000256" key="6">
    <source>
        <dbReference type="ARBA" id="ARBA00023136"/>
    </source>
</evidence>
<dbReference type="InterPro" id="IPR036942">
    <property type="entry name" value="Beta-barrel_TonB_sf"/>
</dbReference>
<keyword evidence="6 8" id="KW-0472">Membrane</keyword>
<keyword evidence="5 9" id="KW-0798">TonB box</keyword>
<comment type="similarity">
    <text evidence="8 9">Belongs to the TonB-dependent receptor family.</text>
</comment>
<evidence type="ECO:0000313" key="12">
    <source>
        <dbReference type="EMBL" id="MBL6449841.1"/>
    </source>
</evidence>
<dbReference type="Gene3D" id="2.170.130.10">
    <property type="entry name" value="TonB-dependent receptor, plug domain"/>
    <property type="match status" value="1"/>
</dbReference>
<reference evidence="12" key="1">
    <citation type="submission" date="2021-01" db="EMBL/GenBank/DDBJ databases">
        <title>Fulvivirga kasyanovii gen. nov., sp nov., a novel member of the phylum Bacteroidetes isolated from seawater in a mussel farm.</title>
        <authorList>
            <person name="Zhao L.-H."/>
            <person name="Wang Z.-J."/>
        </authorList>
    </citation>
    <scope>NUCLEOTIDE SEQUENCE</scope>
    <source>
        <strain evidence="12">29W222</strain>
    </source>
</reference>
<evidence type="ECO:0000256" key="7">
    <source>
        <dbReference type="ARBA" id="ARBA00023237"/>
    </source>
</evidence>
<dbReference type="InterPro" id="IPR008969">
    <property type="entry name" value="CarboxyPept-like_regulatory"/>
</dbReference>
<evidence type="ECO:0000256" key="9">
    <source>
        <dbReference type="RuleBase" id="RU003357"/>
    </source>
</evidence>
<dbReference type="InterPro" id="IPR000531">
    <property type="entry name" value="Beta-barrel_TonB"/>
</dbReference>
<dbReference type="GO" id="GO:0015344">
    <property type="term" value="F:siderophore uptake transmembrane transporter activity"/>
    <property type="evidence" value="ECO:0007669"/>
    <property type="project" value="TreeGrafter"/>
</dbReference>
<evidence type="ECO:0000259" key="11">
    <source>
        <dbReference type="Pfam" id="PF07715"/>
    </source>
</evidence>
<evidence type="ECO:0000256" key="3">
    <source>
        <dbReference type="ARBA" id="ARBA00022452"/>
    </source>
</evidence>
<evidence type="ECO:0000259" key="10">
    <source>
        <dbReference type="Pfam" id="PF00593"/>
    </source>
</evidence>
<dbReference type="SUPFAM" id="SSF49464">
    <property type="entry name" value="Carboxypeptidase regulatory domain-like"/>
    <property type="match status" value="1"/>
</dbReference>
<dbReference type="EMBL" id="JAEUGD010000067">
    <property type="protein sequence ID" value="MBL6449841.1"/>
    <property type="molecule type" value="Genomic_DNA"/>
</dbReference>
<dbReference type="Pfam" id="PF07715">
    <property type="entry name" value="Plug"/>
    <property type="match status" value="1"/>
</dbReference>
<organism evidence="12 13">
    <name type="scientific">Fulvivirga marina</name>
    <dbReference type="NCBI Taxonomy" id="2494733"/>
    <lineage>
        <taxon>Bacteria</taxon>
        <taxon>Pseudomonadati</taxon>
        <taxon>Bacteroidota</taxon>
        <taxon>Cytophagia</taxon>
        <taxon>Cytophagales</taxon>
        <taxon>Fulvivirgaceae</taxon>
        <taxon>Fulvivirga</taxon>
    </lineage>
</organism>
<dbReference type="RefSeq" id="WP_202859382.1">
    <property type="nucleotide sequence ID" value="NZ_JAEUGD010000067.1"/>
</dbReference>
<dbReference type="Proteomes" id="UP000614216">
    <property type="component" value="Unassembled WGS sequence"/>
</dbReference>
<keyword evidence="7 8" id="KW-0998">Cell outer membrane</keyword>